<name>A0A4E0RXU3_FASHE</name>
<protein>
    <submittedName>
        <fullName evidence="1">RIIa domain-containing protein 1</fullName>
    </submittedName>
</protein>
<dbReference type="Proteomes" id="UP000230066">
    <property type="component" value="Unassembled WGS sequence"/>
</dbReference>
<proteinExistence type="predicted"/>
<reference evidence="1" key="1">
    <citation type="submission" date="2019-03" db="EMBL/GenBank/DDBJ databases">
        <title>Improved annotation for the trematode Fasciola hepatica.</title>
        <authorList>
            <person name="Choi Y.-J."/>
            <person name="Martin J."/>
            <person name="Mitreva M."/>
        </authorList>
    </citation>
    <scope>NUCLEOTIDE SEQUENCE [LARGE SCALE GENOMIC DNA]</scope>
</reference>
<gene>
    <name evidence="1" type="ORF">D915_002374</name>
</gene>
<keyword evidence="2" id="KW-1185">Reference proteome</keyword>
<evidence type="ECO:0000313" key="2">
    <source>
        <dbReference type="Proteomes" id="UP000230066"/>
    </source>
</evidence>
<dbReference type="AlphaFoldDB" id="A0A4E0RXU3"/>
<sequence length="170" mass="19671">MNASITINSHQETKVSAAKLNKIKLRSDFTKDTPAIIKMNPIDTGSAKPQHDPPIAMEPYDLGRDGDLGALSNEQQWHTNILKTRTRINNERYMRNHPEINHMISAFLRDLLLKQPKDPRQHFTDFFTHPDLITRIEEVKEEYEQQHHDDIVVRKLAGESCFNDNDEESA</sequence>
<accession>A0A4E0RXU3</accession>
<dbReference type="EMBL" id="JXXN02000600">
    <property type="protein sequence ID" value="THD26877.1"/>
    <property type="molecule type" value="Genomic_DNA"/>
</dbReference>
<organism evidence="1 2">
    <name type="scientific">Fasciola hepatica</name>
    <name type="common">Liver fluke</name>
    <dbReference type="NCBI Taxonomy" id="6192"/>
    <lineage>
        <taxon>Eukaryota</taxon>
        <taxon>Metazoa</taxon>
        <taxon>Spiralia</taxon>
        <taxon>Lophotrochozoa</taxon>
        <taxon>Platyhelminthes</taxon>
        <taxon>Trematoda</taxon>
        <taxon>Digenea</taxon>
        <taxon>Plagiorchiida</taxon>
        <taxon>Echinostomata</taxon>
        <taxon>Echinostomatoidea</taxon>
        <taxon>Fasciolidae</taxon>
        <taxon>Fasciola</taxon>
    </lineage>
</organism>
<dbReference type="CDD" id="cd22971">
    <property type="entry name" value="DD_RIIAD1"/>
    <property type="match status" value="1"/>
</dbReference>
<evidence type="ECO:0000313" key="1">
    <source>
        <dbReference type="EMBL" id="THD26877.1"/>
    </source>
</evidence>
<dbReference type="PANTHER" id="PTHR15505:SF4">
    <property type="entry name" value="RIIA DOMAIN-CONTAINING PROTEIN 1"/>
    <property type="match status" value="1"/>
</dbReference>
<dbReference type="PANTHER" id="PTHR15505">
    <property type="entry name" value="RIIA DOMAIN-CONTAINING PROTEIN 1"/>
    <property type="match status" value="1"/>
</dbReference>
<comment type="caution">
    <text evidence="1">The sequence shown here is derived from an EMBL/GenBank/DDBJ whole genome shotgun (WGS) entry which is preliminary data.</text>
</comment>
<dbReference type="InterPro" id="IPR059162">
    <property type="entry name" value="RIIAD1"/>
</dbReference>